<protein>
    <recommendedName>
        <fullName evidence="1">DUF7730 domain-containing protein</fullName>
    </recommendedName>
</protein>
<dbReference type="Proteomes" id="UP000237631">
    <property type="component" value="Unassembled WGS sequence"/>
</dbReference>
<keyword evidence="3" id="KW-1185">Reference proteome</keyword>
<comment type="caution">
    <text evidence="2">The sequence shown here is derived from an EMBL/GenBank/DDBJ whole genome shotgun (WGS) entry which is preliminary data.</text>
</comment>
<dbReference type="InterPro" id="IPR056632">
    <property type="entry name" value="DUF7730"/>
</dbReference>
<evidence type="ECO:0000313" key="2">
    <source>
        <dbReference type="EMBL" id="PPJ56528.1"/>
    </source>
</evidence>
<organism evidence="2 3">
    <name type="scientific">Cercospora berteroae</name>
    <dbReference type="NCBI Taxonomy" id="357750"/>
    <lineage>
        <taxon>Eukaryota</taxon>
        <taxon>Fungi</taxon>
        <taxon>Dikarya</taxon>
        <taxon>Ascomycota</taxon>
        <taxon>Pezizomycotina</taxon>
        <taxon>Dothideomycetes</taxon>
        <taxon>Dothideomycetidae</taxon>
        <taxon>Mycosphaerellales</taxon>
        <taxon>Mycosphaerellaceae</taxon>
        <taxon>Cercospora</taxon>
    </lineage>
</organism>
<dbReference type="OrthoDB" id="4757095at2759"/>
<accession>A0A2S6C9X4</accession>
<name>A0A2S6C9X4_9PEZI</name>
<feature type="domain" description="DUF7730" evidence="1">
    <location>
        <begin position="1"/>
        <end position="83"/>
    </location>
</feature>
<dbReference type="EMBL" id="PNEN01000516">
    <property type="protein sequence ID" value="PPJ56528.1"/>
    <property type="molecule type" value="Genomic_DNA"/>
</dbReference>
<dbReference type="Pfam" id="PF24864">
    <property type="entry name" value="DUF7730"/>
    <property type="match status" value="1"/>
</dbReference>
<sequence>MLYSQSTFCFMQPEQIGPFRKQLLPRRWNAITSIEFDSELHGRLRRLNMDLPDHFCNNNRSKAWLEFCSLVNTMEGLERVVITRTQLGLFRFEDLAALTQVKKRLEVFDVYLAETQMMGDPVDVELKTAQFNLILPSGQRYVADPPLSGPAGNYGGVMERMHQLWWQM</sequence>
<reference evidence="3" key="1">
    <citation type="journal article" date="2017" name="bioRxiv">
        <title>Conservation of a gene cluster reveals novel cercosporin biosynthetic mechanisms and extends production to the genus Colletotrichum.</title>
        <authorList>
            <person name="de Jonge R."/>
            <person name="Ebert M.K."/>
            <person name="Huitt-Roehl C.R."/>
            <person name="Pal P."/>
            <person name="Suttle J.C."/>
            <person name="Spanner R.E."/>
            <person name="Neubauer J.D."/>
            <person name="Jurick W.M.II."/>
            <person name="Stott K.A."/>
            <person name="Secor G.A."/>
            <person name="Thomma B.P.H.J."/>
            <person name="Van de Peer Y."/>
            <person name="Townsend C.A."/>
            <person name="Bolton M.D."/>
        </authorList>
    </citation>
    <scope>NUCLEOTIDE SEQUENCE [LARGE SCALE GENOMIC DNA]</scope>
    <source>
        <strain evidence="3">CBS538.71</strain>
    </source>
</reference>
<proteinExistence type="predicted"/>
<evidence type="ECO:0000259" key="1">
    <source>
        <dbReference type="Pfam" id="PF24864"/>
    </source>
</evidence>
<dbReference type="AlphaFoldDB" id="A0A2S6C9X4"/>
<gene>
    <name evidence="2" type="ORF">CBER1_03907</name>
</gene>
<evidence type="ECO:0000313" key="3">
    <source>
        <dbReference type="Proteomes" id="UP000237631"/>
    </source>
</evidence>